<dbReference type="STRING" id="1276258.SAPIS_v1c07510"/>
<gene>
    <name evidence="1" type="ORF">SAPIS_v1c07510</name>
</gene>
<dbReference type="EMBL" id="CP006682">
    <property type="protein sequence ID" value="AHB36596.1"/>
    <property type="molecule type" value="Genomic_DNA"/>
</dbReference>
<dbReference type="PATRIC" id="fig|1276258.3.peg.763"/>
<protein>
    <submittedName>
        <fullName evidence="1">Uncharacterized protein</fullName>
    </submittedName>
</protein>
<name>V5RKH0_SPIAP</name>
<reference evidence="1 2" key="1">
    <citation type="journal article" date="2014" name="Genome Announc.">
        <title>Complete Genome Sequence of Spiroplasma apis B31T (ATCC 33834), a Bacterium Associated with May Disease of Honeybees (Apis mellifera).</title>
        <authorList>
            <person name="Ku C."/>
            <person name="Lo W.S."/>
            <person name="Chen L.L."/>
            <person name="Kuo C.H."/>
        </authorList>
    </citation>
    <scope>NUCLEOTIDE SEQUENCE [LARGE SCALE GENOMIC DNA]</scope>
    <source>
        <strain evidence="1">B31</strain>
    </source>
</reference>
<dbReference type="HOGENOM" id="CLU_2289891_0_0_14"/>
<evidence type="ECO:0000313" key="2">
    <source>
        <dbReference type="Proteomes" id="UP000018550"/>
    </source>
</evidence>
<sequence length="101" mass="11662">MTNLFKEISAELMNISICIAIAENDLVSEFLDYEDKTLSDLIKSVNPIKALDLTNSIYYHYSNFMNEVSGLVSHESYQELKETERKAYHKTVKIIESTIKH</sequence>
<dbReference type="AlphaFoldDB" id="V5RKH0"/>
<dbReference type="Proteomes" id="UP000018550">
    <property type="component" value="Chromosome"/>
</dbReference>
<organism evidence="1 2">
    <name type="scientific">Spiroplasma apis B31</name>
    <dbReference type="NCBI Taxonomy" id="1276258"/>
    <lineage>
        <taxon>Bacteria</taxon>
        <taxon>Bacillati</taxon>
        <taxon>Mycoplasmatota</taxon>
        <taxon>Mollicutes</taxon>
        <taxon>Entomoplasmatales</taxon>
        <taxon>Spiroplasmataceae</taxon>
        <taxon>Spiroplasma</taxon>
    </lineage>
</organism>
<accession>V5RKH0</accession>
<dbReference type="RefSeq" id="WP_023789843.1">
    <property type="nucleotide sequence ID" value="NC_022998.1"/>
</dbReference>
<keyword evidence="2" id="KW-1185">Reference proteome</keyword>
<evidence type="ECO:0000313" key="1">
    <source>
        <dbReference type="EMBL" id="AHB36596.1"/>
    </source>
</evidence>
<proteinExistence type="predicted"/>
<dbReference type="OrthoDB" id="389792at2"/>
<dbReference type="KEGG" id="sapi:SAPIS_v1c07510"/>